<protein>
    <recommendedName>
        <fullName evidence="4">Mediator complex subunit 15 KIX domain-containing protein</fullName>
    </recommendedName>
</protein>
<keyword evidence="2" id="KW-0539">Nucleus</keyword>
<feature type="compositionally biased region" description="Polar residues" evidence="3">
    <location>
        <begin position="213"/>
        <end position="222"/>
    </location>
</feature>
<evidence type="ECO:0000259" key="4">
    <source>
        <dbReference type="Pfam" id="PF16987"/>
    </source>
</evidence>
<feature type="compositionally biased region" description="Polar residues" evidence="3">
    <location>
        <begin position="473"/>
        <end position="487"/>
    </location>
</feature>
<dbReference type="PANTHER" id="PTHR33137">
    <property type="entry name" value="MEDIATOR OF RNA POLYMERASE II TRANSCRIPTION SUBUNIT 15A-RELATED"/>
    <property type="match status" value="1"/>
</dbReference>
<sequence length="804" mass="89878">MEKKASLATATDWRMEITKETRIQKFRLICMTLKEQWSARCPDDKNMKAIANVAKEYEMKLFNNAKSKDDYLNAGTRKTSGRENHHGSSSCQAAVPNPQYHQPAEPNSLLRQHIQPTPQIHGQNLNVRQTHQQFVMHNGSGVSPQNTLNSQCEPQGFQRRDFGIHLSPEMFTEHPNLVNLQPNENLTTQVKKEVNGEGFQASNSSHQHHTAIEQHTQQQSMGASAVPEGNPNSEDWLVVAFAEKERLKKTCLPLLEKACEPSVKAVQTEHIQQHKLVHLDSLKNMITFLKLPRDKIIVIYNKEKFYRCLQTIEKVGNVIKSNINLANKQRSLHVGQHDLSGYRINPVQQSDNMKLHCQPVIRATTGSSDSSSPMAPREKRSVRLETDCIPKNLLQNKQHSENIMQESQSQWMQLRQKSTGNIPTIYRSGMSLKHHLSPNFSPHMHEASQLSQIAQRPLSINPYASSLHGRASPSPSSSIVGPDKTSPNVTYLSSSNFQLPQHCNALDQLLHSNTETQVQSQKIRRSTATTSPFAEPTSLVSNGQLSTGTEAHNRLLKAVESLSNEELIVAISGISSIAYMEDAITDPWCHAKATDLRLLDGCGSSNNMKRKINATALNDIPSPCSDITESEPTVTSSGKKLKKLSDYALLEEMRNINKQFIETVLELDLDENLNRRLANAGTVLRCSYSAVTDSENSEACPVKLPVLSVKLLVPLDYPEDYPVFLSKFNTDSGNVDEEFRDLSNEATSMLRAFLRTAPDCVSLEEYARVWDECARSVVSEYAQRAGGGCFSDRYGTWEDSVTAA</sequence>
<name>A0ABP0YVL4_9ROSI</name>
<dbReference type="InterPro" id="IPR044661">
    <property type="entry name" value="MED15a/b/c-like"/>
</dbReference>
<feature type="region of interest" description="Disordered" evidence="3">
    <location>
        <begin position="464"/>
        <end position="487"/>
    </location>
</feature>
<organism evidence="5 6">
    <name type="scientific">Citrullus colocynthis</name>
    <name type="common">colocynth</name>
    <dbReference type="NCBI Taxonomy" id="252529"/>
    <lineage>
        <taxon>Eukaryota</taxon>
        <taxon>Viridiplantae</taxon>
        <taxon>Streptophyta</taxon>
        <taxon>Embryophyta</taxon>
        <taxon>Tracheophyta</taxon>
        <taxon>Spermatophyta</taxon>
        <taxon>Magnoliopsida</taxon>
        <taxon>eudicotyledons</taxon>
        <taxon>Gunneridae</taxon>
        <taxon>Pentapetalae</taxon>
        <taxon>rosids</taxon>
        <taxon>fabids</taxon>
        <taxon>Cucurbitales</taxon>
        <taxon>Cucurbitaceae</taxon>
        <taxon>Benincaseae</taxon>
        <taxon>Citrullus</taxon>
    </lineage>
</organism>
<evidence type="ECO:0000256" key="2">
    <source>
        <dbReference type="ARBA" id="ARBA00023242"/>
    </source>
</evidence>
<gene>
    <name evidence="5" type="ORF">CITCOLO1_LOCUS14953</name>
</gene>
<comment type="subcellular location">
    <subcellularLocation>
        <location evidence="1">Nucleus</location>
    </subcellularLocation>
</comment>
<evidence type="ECO:0000313" key="6">
    <source>
        <dbReference type="Proteomes" id="UP001642487"/>
    </source>
</evidence>
<feature type="domain" description="Mediator complex subunit 15 KIX" evidence="4">
    <location>
        <begin position="11"/>
        <end position="78"/>
    </location>
</feature>
<dbReference type="InterPro" id="IPR036529">
    <property type="entry name" value="KIX_dom_sf"/>
</dbReference>
<proteinExistence type="predicted"/>
<dbReference type="Proteomes" id="UP001642487">
    <property type="component" value="Chromosome 5"/>
</dbReference>
<feature type="region of interest" description="Disordered" evidence="3">
    <location>
        <begin position="70"/>
        <end position="104"/>
    </location>
</feature>
<evidence type="ECO:0000256" key="3">
    <source>
        <dbReference type="SAM" id="MobiDB-lite"/>
    </source>
</evidence>
<evidence type="ECO:0000256" key="1">
    <source>
        <dbReference type="ARBA" id="ARBA00004123"/>
    </source>
</evidence>
<reference evidence="5 6" key="1">
    <citation type="submission" date="2024-03" db="EMBL/GenBank/DDBJ databases">
        <authorList>
            <person name="Gkanogiannis A."/>
            <person name="Becerra Lopez-Lavalle L."/>
        </authorList>
    </citation>
    <scope>NUCLEOTIDE SEQUENCE [LARGE SCALE GENOMIC DNA]</scope>
</reference>
<dbReference type="Pfam" id="PF16987">
    <property type="entry name" value="KIX_2"/>
    <property type="match status" value="1"/>
</dbReference>
<dbReference type="InterPro" id="IPR036546">
    <property type="entry name" value="MED15_KIX"/>
</dbReference>
<accession>A0ABP0YVL4</accession>
<keyword evidence="6" id="KW-1185">Reference proteome</keyword>
<dbReference type="PANTHER" id="PTHR33137:SF4">
    <property type="entry name" value="MEDIATOR OF RNA POLYMERASE II TRANSCRIPTION SUBUNIT 15A-RELATED"/>
    <property type="match status" value="1"/>
</dbReference>
<feature type="region of interest" description="Disordered" evidence="3">
    <location>
        <begin position="516"/>
        <end position="545"/>
    </location>
</feature>
<dbReference type="Gene3D" id="1.10.246.20">
    <property type="entry name" value="Coactivator CBP, KIX domain"/>
    <property type="match status" value="1"/>
</dbReference>
<dbReference type="EMBL" id="OZ021739">
    <property type="protein sequence ID" value="CAK9322790.1"/>
    <property type="molecule type" value="Genomic_DNA"/>
</dbReference>
<feature type="region of interest" description="Disordered" evidence="3">
    <location>
        <begin position="199"/>
        <end position="229"/>
    </location>
</feature>
<evidence type="ECO:0000313" key="5">
    <source>
        <dbReference type="EMBL" id="CAK9322790.1"/>
    </source>
</evidence>